<dbReference type="GeneID" id="28837597"/>
<dbReference type="AlphaFoldDB" id="A0A1B8GLI2"/>
<protein>
    <submittedName>
        <fullName evidence="1">Uncharacterized protein</fullName>
    </submittedName>
</protein>
<reference evidence="1 2" key="1">
    <citation type="submission" date="2016-03" db="EMBL/GenBank/DDBJ databases">
        <title>Comparative genomics of Pseudogymnoascus destructans, the fungus causing white-nose syndrome of bats.</title>
        <authorList>
            <person name="Palmer J.M."/>
            <person name="Drees K.P."/>
            <person name="Foster J.T."/>
            <person name="Lindner D.L."/>
        </authorList>
    </citation>
    <scope>NUCLEOTIDE SEQUENCE [LARGE SCALE GENOMIC DNA]</scope>
    <source>
        <strain evidence="1 2">UAMH 10579</strain>
    </source>
</reference>
<dbReference type="RefSeq" id="XP_018130399.1">
    <property type="nucleotide sequence ID" value="XM_018273686.2"/>
</dbReference>
<proteinExistence type="predicted"/>
<evidence type="ECO:0000313" key="1">
    <source>
        <dbReference type="EMBL" id="OBT96666.1"/>
    </source>
</evidence>
<dbReference type="Proteomes" id="UP000091956">
    <property type="component" value="Unassembled WGS sequence"/>
</dbReference>
<organism evidence="1 2">
    <name type="scientific">Pseudogymnoascus verrucosus</name>
    <dbReference type="NCBI Taxonomy" id="342668"/>
    <lineage>
        <taxon>Eukaryota</taxon>
        <taxon>Fungi</taxon>
        <taxon>Dikarya</taxon>
        <taxon>Ascomycota</taxon>
        <taxon>Pezizomycotina</taxon>
        <taxon>Leotiomycetes</taxon>
        <taxon>Thelebolales</taxon>
        <taxon>Thelebolaceae</taxon>
        <taxon>Pseudogymnoascus</taxon>
    </lineage>
</organism>
<dbReference type="OrthoDB" id="6499973at2759"/>
<evidence type="ECO:0000313" key="2">
    <source>
        <dbReference type="Proteomes" id="UP000091956"/>
    </source>
</evidence>
<name>A0A1B8GLI2_9PEZI</name>
<dbReference type="EMBL" id="KV460226">
    <property type="protein sequence ID" value="OBT96666.1"/>
    <property type="molecule type" value="Genomic_DNA"/>
</dbReference>
<gene>
    <name evidence="1" type="ORF">VE01_04211</name>
</gene>
<dbReference type="STRING" id="342668.A0A1B8GLI2"/>
<keyword evidence="2" id="KW-1185">Reference proteome</keyword>
<reference evidence="2" key="2">
    <citation type="journal article" date="2018" name="Nat. Commun.">
        <title>Extreme sensitivity to ultraviolet light in the fungal pathogen causing white-nose syndrome of bats.</title>
        <authorList>
            <person name="Palmer J.M."/>
            <person name="Drees K.P."/>
            <person name="Foster J.T."/>
            <person name="Lindner D.L."/>
        </authorList>
    </citation>
    <scope>NUCLEOTIDE SEQUENCE [LARGE SCALE GENOMIC DNA]</scope>
    <source>
        <strain evidence="2">UAMH 10579</strain>
    </source>
</reference>
<sequence length="223" mass="25454">MSPLLVIPGSPRFKREWQRPICRYLRSLHQPTWGFTIFRTVYTPQSDAQFPLFLAKVDAYVESSIDYELSPRNFGVPSPEPPFDSGPNEEMKRRYANDVIESPGLDGASIDDVRAAFTKWLKDNGVDLEFHQLYARHRVCIMVDEAVLNSVAAGPEDPNQSYGLESVWVRVVEYLAPGEQEWQGWLKVGLDALYFLWFEVFAGEEVESMFEVMTAEGEDVFTG</sequence>
<accession>A0A1B8GLI2</accession>